<organism evidence="8 9">
    <name type="scientific">Arenimonas composti TR7-09 = DSM 18010</name>
    <dbReference type="NCBI Taxonomy" id="1121013"/>
    <lineage>
        <taxon>Bacteria</taxon>
        <taxon>Pseudomonadati</taxon>
        <taxon>Pseudomonadota</taxon>
        <taxon>Gammaproteobacteria</taxon>
        <taxon>Lysobacterales</taxon>
        <taxon>Lysobacteraceae</taxon>
        <taxon>Arenimonas</taxon>
    </lineage>
</organism>
<evidence type="ECO:0000313" key="9">
    <source>
        <dbReference type="Proteomes" id="UP000029391"/>
    </source>
</evidence>
<evidence type="ECO:0000256" key="2">
    <source>
        <dbReference type="ARBA" id="ARBA00007543"/>
    </source>
</evidence>
<feature type="transmembrane region" description="Helical" evidence="7">
    <location>
        <begin position="6"/>
        <end position="24"/>
    </location>
</feature>
<dbReference type="PANTHER" id="PTHR43141">
    <property type="entry name" value="CYTOCHROME BD2 SUBUNIT II"/>
    <property type="match status" value="1"/>
</dbReference>
<keyword evidence="4 7" id="KW-0812">Transmembrane</keyword>
<reference evidence="8 9" key="1">
    <citation type="submission" date="2013-09" db="EMBL/GenBank/DDBJ databases">
        <title>Genome sequencing of Arenimonas composti.</title>
        <authorList>
            <person name="Chen F."/>
            <person name="Wang G."/>
        </authorList>
    </citation>
    <scope>NUCLEOTIDE SEQUENCE [LARGE SCALE GENOMIC DNA]</scope>
    <source>
        <strain evidence="8 9">TR7-09</strain>
    </source>
</reference>
<evidence type="ECO:0000313" key="8">
    <source>
        <dbReference type="EMBL" id="KFN50974.1"/>
    </source>
</evidence>
<feature type="transmembrane region" description="Helical" evidence="7">
    <location>
        <begin position="184"/>
        <end position="203"/>
    </location>
</feature>
<dbReference type="RefSeq" id="WP_026816817.1">
    <property type="nucleotide sequence ID" value="NZ_AUFF01000003.1"/>
</dbReference>
<proteinExistence type="inferred from homology"/>
<sequence>MLDAHLPLIFVALMAIAMLAYVVLDGYDLGVGLLVPLADGAGKDRMVASIGPFWDANETWLVLGVGLLLVAFPVAHGVILGALYLPVAAMLVGLILRGVAFDFRSKAHDEHRGLWNAAFFAGSLLASLAQGWMIGRWILGFEAGAVPLLFAAFVAICLAGGYALLGATWLLLKLEGPLVQRAAGWGWWALWATGLGIAAVSIATPYVSPRIFEKWFALPGFFLLLPVPLLTAIVFAVCENHLRRIRRGEPGRDWVPFAAAIALFVLAFAGLAYSMFPYLVIDRIVYSEAAAAPESLKVILIGAAITLPMIIGYTVFAYRVFWGRSTELSYE</sequence>
<dbReference type="GO" id="GO:0005886">
    <property type="term" value="C:plasma membrane"/>
    <property type="evidence" value="ECO:0007669"/>
    <property type="project" value="UniProtKB-SubCell"/>
</dbReference>
<dbReference type="GO" id="GO:0009055">
    <property type="term" value="F:electron transfer activity"/>
    <property type="evidence" value="ECO:0007669"/>
    <property type="project" value="TreeGrafter"/>
</dbReference>
<evidence type="ECO:0000256" key="5">
    <source>
        <dbReference type="ARBA" id="ARBA00022989"/>
    </source>
</evidence>
<evidence type="ECO:0000256" key="7">
    <source>
        <dbReference type="SAM" id="Phobius"/>
    </source>
</evidence>
<evidence type="ECO:0000256" key="6">
    <source>
        <dbReference type="ARBA" id="ARBA00023136"/>
    </source>
</evidence>
<dbReference type="PANTHER" id="PTHR43141:SF2">
    <property type="entry name" value="BLR3729 PROTEIN"/>
    <property type="match status" value="1"/>
</dbReference>
<accession>A0A091BJL6</accession>
<comment type="similarity">
    <text evidence="2">Belongs to the cytochrome ubiquinol oxidase subunit 2 family.</text>
</comment>
<feature type="transmembrane region" description="Helical" evidence="7">
    <location>
        <begin position="113"/>
        <end position="134"/>
    </location>
</feature>
<feature type="transmembrane region" description="Helical" evidence="7">
    <location>
        <begin position="215"/>
        <end position="237"/>
    </location>
</feature>
<gene>
    <name evidence="8" type="ORF">P873_04750</name>
</gene>
<keyword evidence="9" id="KW-1185">Reference proteome</keyword>
<dbReference type="GO" id="GO:0070069">
    <property type="term" value="C:cytochrome complex"/>
    <property type="evidence" value="ECO:0007669"/>
    <property type="project" value="TreeGrafter"/>
</dbReference>
<comment type="caution">
    <text evidence="8">The sequence shown here is derived from an EMBL/GenBank/DDBJ whole genome shotgun (WGS) entry which is preliminary data.</text>
</comment>
<evidence type="ECO:0000256" key="3">
    <source>
        <dbReference type="ARBA" id="ARBA00022475"/>
    </source>
</evidence>
<feature type="transmembrane region" description="Helical" evidence="7">
    <location>
        <begin position="299"/>
        <end position="321"/>
    </location>
</feature>
<dbReference type="STRING" id="1121013.GCA_000426365_01534"/>
<dbReference type="GO" id="GO:0019646">
    <property type="term" value="P:aerobic electron transport chain"/>
    <property type="evidence" value="ECO:0007669"/>
    <property type="project" value="TreeGrafter"/>
</dbReference>
<keyword evidence="3" id="KW-1003">Cell membrane</keyword>
<keyword evidence="6 7" id="KW-0472">Membrane</keyword>
<comment type="subcellular location">
    <subcellularLocation>
        <location evidence="1">Cell membrane</location>
        <topology evidence="1">Multi-pass membrane protein</topology>
    </subcellularLocation>
</comment>
<dbReference type="EMBL" id="AWXU01000012">
    <property type="protein sequence ID" value="KFN50974.1"/>
    <property type="molecule type" value="Genomic_DNA"/>
</dbReference>
<dbReference type="OrthoDB" id="9776710at2"/>
<protein>
    <recommendedName>
        <fullName evidence="10">Cytochrome BD ubiquinol oxidase subunit II</fullName>
    </recommendedName>
</protein>
<evidence type="ECO:0000256" key="4">
    <source>
        <dbReference type="ARBA" id="ARBA00022692"/>
    </source>
</evidence>
<evidence type="ECO:0000256" key="1">
    <source>
        <dbReference type="ARBA" id="ARBA00004651"/>
    </source>
</evidence>
<dbReference type="AlphaFoldDB" id="A0A091BJL6"/>
<dbReference type="Proteomes" id="UP000029391">
    <property type="component" value="Unassembled WGS sequence"/>
</dbReference>
<evidence type="ECO:0008006" key="10">
    <source>
        <dbReference type="Google" id="ProtNLM"/>
    </source>
</evidence>
<feature type="transmembrane region" description="Helical" evidence="7">
    <location>
        <begin position="82"/>
        <end position="101"/>
    </location>
</feature>
<dbReference type="Pfam" id="PF02322">
    <property type="entry name" value="Cyt_bd_oxida_II"/>
    <property type="match status" value="1"/>
</dbReference>
<name>A0A091BJL6_9GAMM</name>
<feature type="transmembrane region" description="Helical" evidence="7">
    <location>
        <begin position="146"/>
        <end position="172"/>
    </location>
</feature>
<dbReference type="eggNOG" id="COG1294">
    <property type="taxonomic scope" value="Bacteria"/>
</dbReference>
<keyword evidence="5 7" id="KW-1133">Transmembrane helix</keyword>
<dbReference type="InterPro" id="IPR003317">
    <property type="entry name" value="Cyt-d_oxidase_su2"/>
</dbReference>
<dbReference type="GO" id="GO:0016682">
    <property type="term" value="F:oxidoreductase activity, acting on diphenols and related substances as donors, oxygen as acceptor"/>
    <property type="evidence" value="ECO:0007669"/>
    <property type="project" value="TreeGrafter"/>
</dbReference>
<feature type="transmembrane region" description="Helical" evidence="7">
    <location>
        <begin position="257"/>
        <end position="279"/>
    </location>
</feature>